<dbReference type="EMBL" id="JBHSNZ010000081">
    <property type="protein sequence ID" value="MFC5813374.1"/>
    <property type="molecule type" value="Genomic_DNA"/>
</dbReference>
<dbReference type="RefSeq" id="WP_380970118.1">
    <property type="nucleotide sequence ID" value="NZ_JBHSNZ010000081.1"/>
</dbReference>
<dbReference type="CDD" id="cd00833">
    <property type="entry name" value="PKS"/>
    <property type="match status" value="1"/>
</dbReference>
<dbReference type="PANTHER" id="PTHR43775:SF51">
    <property type="entry name" value="INACTIVE PHENOLPHTHIOCEROL SYNTHESIS POLYKETIDE SYNTHASE TYPE I PKS1-RELATED"/>
    <property type="match status" value="1"/>
</dbReference>
<evidence type="ECO:0000259" key="7">
    <source>
        <dbReference type="PROSITE" id="PS50075"/>
    </source>
</evidence>
<evidence type="ECO:0000313" key="10">
    <source>
        <dbReference type="Proteomes" id="UP001596112"/>
    </source>
</evidence>
<keyword evidence="6" id="KW-0012">Acyltransferase</keyword>
<dbReference type="InterPro" id="IPR032821">
    <property type="entry name" value="PKS_assoc"/>
</dbReference>
<dbReference type="Pfam" id="PF00698">
    <property type="entry name" value="Acyl_transf_1"/>
    <property type="match status" value="1"/>
</dbReference>
<keyword evidence="3" id="KW-0808">Transferase</keyword>
<dbReference type="Proteomes" id="UP001596112">
    <property type="component" value="Unassembled WGS sequence"/>
</dbReference>
<dbReference type="PROSITE" id="PS50075">
    <property type="entry name" value="CARRIER"/>
    <property type="match status" value="1"/>
</dbReference>
<dbReference type="Pfam" id="PF00550">
    <property type="entry name" value="PP-binding"/>
    <property type="match status" value="1"/>
</dbReference>
<protein>
    <submittedName>
        <fullName evidence="9">SDR family NAD(P)-dependent oxidoreductase</fullName>
    </submittedName>
</protein>
<dbReference type="PANTHER" id="PTHR43775">
    <property type="entry name" value="FATTY ACID SYNTHASE"/>
    <property type="match status" value="1"/>
</dbReference>
<evidence type="ECO:0000256" key="4">
    <source>
        <dbReference type="ARBA" id="ARBA00023194"/>
    </source>
</evidence>
<keyword evidence="10" id="KW-1185">Reference proteome</keyword>
<keyword evidence="1" id="KW-0596">Phosphopantetheine</keyword>
<dbReference type="Gene3D" id="3.40.50.720">
    <property type="entry name" value="NAD(P)-binding Rossmann-like Domain"/>
    <property type="match status" value="1"/>
</dbReference>
<sequence>ALASAGLGPADVDVVEAHGTGTRLGDPIEAQALLAVYGQGRGGDRPLWLGSVKSNIGHAQAAAGVASVIKMVKAMEKGLLPQTLHVDEPTGEVDWSSGAVRLLTEAREWPSGEGRVRRAGVSSFGISGTNAHVILEEAPGEEPAGEMPAGGVVLWVVSARSAEALREQAAQLADSARELNPVDVGWSLASTRTAFDHRAVVVGGEREELLAGLSAVAAGRTPGNVVTGSVRSGRPAFVFTGQGSQRLGMGRGLYERFPVFADVFDEVCERVDPRLRDVVFGADADELNRTVWAQAGLFALEVALFRLLESWGVRPGHLIGHSIGELSAACVAGLWSLEDACRVVAARARLMQALPGGGAMAAVQATSDDLTGLLGDDVVIASVNAPGQVVISGPETGVERVMAACRARSRRLAVSHAFHSPLVEPMLENFRRVLESVEYRTPTLPVVSNLTGTWVDADTWRTPDYWVRQVREPVRFADGVTTLLQAGVTMFVELGPSGTLTSMVTHCADTAATPVTTTPTLRVGHDDIRTVLTAVAVLHVHGHPVDWTPLFPQARTVDLPTYPFQHQHYWLDVAPLFTASSPTQDDGWRYRIDWRRLGAREPGTRLSGRWLLLVPESDEPVPWAEAAEKMLAERECEVVGARIAVTAERAAMAEAVREAVGDGQIDGVLSLLAFDERQHPAARAVPAGLVAATQAVQVCDELGIGPLWIATRQAVSVDRADAPADPAQAAVWGLGRVAALEKPQLWGGLVDLPAEADERMRDLVARALTAPDAEDQLAVRAGGVSVRRLVRSAAPAEAEDWQPSGTVLVTGGTGGVGANVARWLVTQDIQHLLLVSRRGPDAPGAAELLSELGAAGVPVTIETCDVTDDEAVRRLVAAVPAERPLRTVIHAAGVLDDCLIDALTPQRLAAVLEAKAQGALHLHEAARDAHLVLFSSLAGTTGTKGQGNYAAANAYLDALAERRRADSLPATSVAWGAWQGEGMVADAAVAHRTHRHGLPLMSPDRAIATLRQVMAEPVATQVVADIDWQRFAADFTATRPSRLIADLPEARALAELRQDDQDGDLMSALASLPEPDRRRALLDLVQELVTGVLGHGSRAAIGPDSSFHDIGFDSLTVVELRNLLAVRVGLKLSATLVYDHPTLAALADHLHEQLAVDDEPGTDTADTLLAELDALATRLAAAELDADERTRIGRRLKELQSAHEPKAESSRDLASASRAEVLDFLTNELGISR</sequence>
<gene>
    <name evidence="9" type="ORF">ACFQGO_38785</name>
</gene>
<comment type="caution">
    <text evidence="9">The sequence shown here is derived from an EMBL/GenBank/DDBJ whole genome shotgun (WGS) entry which is preliminary data.</text>
</comment>
<dbReference type="CDD" id="cd08952">
    <property type="entry name" value="KR_1_SDR_x"/>
    <property type="match status" value="1"/>
</dbReference>
<dbReference type="Gene3D" id="1.10.1200.10">
    <property type="entry name" value="ACP-like"/>
    <property type="match status" value="1"/>
</dbReference>
<feature type="non-terminal residue" evidence="9">
    <location>
        <position position="1"/>
    </location>
</feature>
<dbReference type="InterPro" id="IPR006162">
    <property type="entry name" value="Ppantetheine_attach_site"/>
</dbReference>
<dbReference type="PROSITE" id="PS00012">
    <property type="entry name" value="PHOSPHOPANTETHEINE"/>
    <property type="match status" value="1"/>
</dbReference>
<dbReference type="SMART" id="SM00825">
    <property type="entry name" value="PKS_KS"/>
    <property type="match status" value="1"/>
</dbReference>
<dbReference type="InterPro" id="IPR057326">
    <property type="entry name" value="KR_dom"/>
</dbReference>
<organism evidence="9 10">
    <name type="scientific">Streptomyces heilongjiangensis</name>
    <dbReference type="NCBI Taxonomy" id="945052"/>
    <lineage>
        <taxon>Bacteria</taxon>
        <taxon>Bacillati</taxon>
        <taxon>Actinomycetota</taxon>
        <taxon>Actinomycetes</taxon>
        <taxon>Kitasatosporales</taxon>
        <taxon>Streptomycetaceae</taxon>
        <taxon>Streptomyces</taxon>
    </lineage>
</organism>
<evidence type="ECO:0000256" key="6">
    <source>
        <dbReference type="ARBA" id="ARBA00023315"/>
    </source>
</evidence>
<dbReference type="InterPro" id="IPR036736">
    <property type="entry name" value="ACP-like_sf"/>
</dbReference>
<dbReference type="SUPFAM" id="SSF47336">
    <property type="entry name" value="ACP-like"/>
    <property type="match status" value="1"/>
</dbReference>
<evidence type="ECO:0000256" key="2">
    <source>
        <dbReference type="ARBA" id="ARBA00022553"/>
    </source>
</evidence>
<dbReference type="SUPFAM" id="SSF53901">
    <property type="entry name" value="Thiolase-like"/>
    <property type="match status" value="1"/>
</dbReference>
<feature type="domain" description="Carrier" evidence="7">
    <location>
        <begin position="1079"/>
        <end position="1154"/>
    </location>
</feature>
<feature type="domain" description="Ketosynthase family 3 (KS3)" evidence="8">
    <location>
        <begin position="1"/>
        <end position="137"/>
    </location>
</feature>
<dbReference type="Pfam" id="PF16197">
    <property type="entry name" value="KAsynt_C_assoc"/>
    <property type="match status" value="1"/>
</dbReference>
<dbReference type="InterPro" id="IPR020806">
    <property type="entry name" value="PKS_PP-bd"/>
</dbReference>
<dbReference type="SUPFAM" id="SSF51735">
    <property type="entry name" value="NAD(P)-binding Rossmann-fold domains"/>
    <property type="match status" value="2"/>
</dbReference>
<dbReference type="InterPro" id="IPR016039">
    <property type="entry name" value="Thiolase-like"/>
</dbReference>
<dbReference type="InterPro" id="IPR036291">
    <property type="entry name" value="NAD(P)-bd_dom_sf"/>
</dbReference>
<dbReference type="Pfam" id="PF02801">
    <property type="entry name" value="Ketoacyl-synt_C"/>
    <property type="match status" value="1"/>
</dbReference>
<dbReference type="InterPro" id="IPR016035">
    <property type="entry name" value="Acyl_Trfase/lysoPLipase"/>
</dbReference>
<name>A0ABW1BKS9_9ACTN</name>
<dbReference type="SMART" id="SM01294">
    <property type="entry name" value="PKS_PP_betabranch"/>
    <property type="match status" value="1"/>
</dbReference>
<dbReference type="InterPro" id="IPR050091">
    <property type="entry name" value="PKS_NRPS_Biosynth_Enz"/>
</dbReference>
<dbReference type="SMART" id="SM00823">
    <property type="entry name" value="PKS_PP"/>
    <property type="match status" value="1"/>
</dbReference>
<dbReference type="Pfam" id="PF08659">
    <property type="entry name" value="KR"/>
    <property type="match status" value="1"/>
</dbReference>
<keyword evidence="2" id="KW-0597">Phosphoprotein</keyword>
<dbReference type="InterPro" id="IPR016036">
    <property type="entry name" value="Malonyl_transacylase_ACP-bd"/>
</dbReference>
<dbReference type="SMART" id="SM00827">
    <property type="entry name" value="PKS_AT"/>
    <property type="match status" value="1"/>
</dbReference>
<dbReference type="SMART" id="SM00822">
    <property type="entry name" value="PKS_KR"/>
    <property type="match status" value="1"/>
</dbReference>
<dbReference type="SUPFAM" id="SSF55048">
    <property type="entry name" value="Probable ACP-binding domain of malonyl-CoA ACP transacylase"/>
    <property type="match status" value="1"/>
</dbReference>
<dbReference type="PROSITE" id="PS52004">
    <property type="entry name" value="KS3_2"/>
    <property type="match status" value="1"/>
</dbReference>
<keyword evidence="5" id="KW-0511">Multifunctional enzyme</keyword>
<reference evidence="10" key="1">
    <citation type="journal article" date="2019" name="Int. J. Syst. Evol. Microbiol.">
        <title>The Global Catalogue of Microorganisms (GCM) 10K type strain sequencing project: providing services to taxonomists for standard genome sequencing and annotation.</title>
        <authorList>
            <consortium name="The Broad Institute Genomics Platform"/>
            <consortium name="The Broad Institute Genome Sequencing Center for Infectious Disease"/>
            <person name="Wu L."/>
            <person name="Ma J."/>
        </authorList>
    </citation>
    <scope>NUCLEOTIDE SEQUENCE [LARGE SCALE GENOMIC DNA]</scope>
    <source>
        <strain evidence="10">JCM 9918</strain>
    </source>
</reference>
<evidence type="ECO:0000313" key="9">
    <source>
        <dbReference type="EMBL" id="MFC5813374.1"/>
    </source>
</evidence>
<dbReference type="InterPro" id="IPR013968">
    <property type="entry name" value="PKS_KR"/>
</dbReference>
<evidence type="ECO:0000256" key="1">
    <source>
        <dbReference type="ARBA" id="ARBA00022450"/>
    </source>
</evidence>
<evidence type="ECO:0000256" key="5">
    <source>
        <dbReference type="ARBA" id="ARBA00023268"/>
    </source>
</evidence>
<dbReference type="InterPro" id="IPR001227">
    <property type="entry name" value="Ac_transferase_dom_sf"/>
</dbReference>
<dbReference type="InterPro" id="IPR014043">
    <property type="entry name" value="Acyl_transferase_dom"/>
</dbReference>
<keyword evidence="4" id="KW-0045">Antibiotic biosynthesis</keyword>
<accession>A0ABW1BKS9</accession>
<dbReference type="InterPro" id="IPR020841">
    <property type="entry name" value="PKS_Beta-ketoAc_synthase_dom"/>
</dbReference>
<dbReference type="Gene3D" id="3.40.47.10">
    <property type="match status" value="1"/>
</dbReference>
<dbReference type="SUPFAM" id="SSF52151">
    <property type="entry name" value="FabD/lysophospholipase-like"/>
    <property type="match status" value="1"/>
</dbReference>
<dbReference type="InterPro" id="IPR009081">
    <property type="entry name" value="PP-bd_ACP"/>
</dbReference>
<dbReference type="Gene3D" id="3.30.70.3290">
    <property type="match status" value="1"/>
</dbReference>
<dbReference type="InterPro" id="IPR014031">
    <property type="entry name" value="Ketoacyl_synth_C"/>
</dbReference>
<dbReference type="Gene3D" id="3.40.366.10">
    <property type="entry name" value="Malonyl-Coenzyme A Acyl Carrier Protein, domain 2"/>
    <property type="match status" value="1"/>
</dbReference>
<evidence type="ECO:0000256" key="3">
    <source>
        <dbReference type="ARBA" id="ARBA00022679"/>
    </source>
</evidence>
<evidence type="ECO:0000259" key="8">
    <source>
        <dbReference type="PROSITE" id="PS52004"/>
    </source>
</evidence>
<proteinExistence type="predicted"/>